<evidence type="ECO:0000313" key="1">
    <source>
        <dbReference type="EMBL" id="EAZ90595.1"/>
    </source>
</evidence>
<name>A3ISM5_9CHRO</name>
<reference evidence="1 2" key="1">
    <citation type="submission" date="2007-03" db="EMBL/GenBank/DDBJ databases">
        <authorList>
            <person name="Stal L."/>
            <person name="Ferriera S."/>
            <person name="Johnson J."/>
            <person name="Kravitz S."/>
            <person name="Beeson K."/>
            <person name="Sutton G."/>
            <person name="Rogers Y.-H."/>
            <person name="Friedman R."/>
            <person name="Frazier M."/>
            <person name="Venter J.C."/>
        </authorList>
    </citation>
    <scope>NUCLEOTIDE SEQUENCE [LARGE SCALE GENOMIC DNA]</scope>
    <source>
        <strain evidence="1 2">CCY0110</strain>
    </source>
</reference>
<dbReference type="Proteomes" id="UP000003781">
    <property type="component" value="Unassembled WGS sequence"/>
</dbReference>
<sequence>MIQDAQKLNRYIIVGPGRSGTTITHLALRG</sequence>
<gene>
    <name evidence="1" type="ORF">CY0110_20398</name>
</gene>
<proteinExistence type="predicted"/>
<keyword evidence="2" id="KW-1185">Reference proteome</keyword>
<accession>A3ISM5</accession>
<comment type="caution">
    <text evidence="1">The sequence shown here is derived from an EMBL/GenBank/DDBJ whole genome shotgun (WGS) entry which is preliminary data.</text>
</comment>
<evidence type="ECO:0000313" key="2">
    <source>
        <dbReference type="Proteomes" id="UP000003781"/>
    </source>
</evidence>
<protein>
    <recommendedName>
        <fullName evidence="3">Sulfotransferase</fullName>
    </recommendedName>
</protein>
<organism evidence="1 2">
    <name type="scientific">Crocosphaera chwakensis CCY0110</name>
    <dbReference type="NCBI Taxonomy" id="391612"/>
    <lineage>
        <taxon>Bacteria</taxon>
        <taxon>Bacillati</taxon>
        <taxon>Cyanobacteriota</taxon>
        <taxon>Cyanophyceae</taxon>
        <taxon>Oscillatoriophycideae</taxon>
        <taxon>Chroococcales</taxon>
        <taxon>Aphanothecaceae</taxon>
        <taxon>Crocosphaera</taxon>
        <taxon>Crocosphaera chwakensis</taxon>
    </lineage>
</organism>
<dbReference type="AlphaFoldDB" id="A3ISM5"/>
<feature type="non-terminal residue" evidence="1">
    <location>
        <position position="30"/>
    </location>
</feature>
<dbReference type="EMBL" id="AAXW01000023">
    <property type="protein sequence ID" value="EAZ90595.1"/>
    <property type="molecule type" value="Genomic_DNA"/>
</dbReference>
<evidence type="ECO:0008006" key="3">
    <source>
        <dbReference type="Google" id="ProtNLM"/>
    </source>
</evidence>